<dbReference type="PANTHER" id="PTHR47487:SF12">
    <property type="entry name" value="GLUTENIN, HIGH MOLECULAR WEIGHT SUBUNIT DX5-LIKE"/>
    <property type="match status" value="1"/>
</dbReference>
<organism evidence="2 3">
    <name type="scientific">Stylosanthes scabra</name>
    <dbReference type="NCBI Taxonomy" id="79078"/>
    <lineage>
        <taxon>Eukaryota</taxon>
        <taxon>Viridiplantae</taxon>
        <taxon>Streptophyta</taxon>
        <taxon>Embryophyta</taxon>
        <taxon>Tracheophyta</taxon>
        <taxon>Spermatophyta</taxon>
        <taxon>Magnoliopsida</taxon>
        <taxon>eudicotyledons</taxon>
        <taxon>Gunneridae</taxon>
        <taxon>Pentapetalae</taxon>
        <taxon>rosids</taxon>
        <taxon>fabids</taxon>
        <taxon>Fabales</taxon>
        <taxon>Fabaceae</taxon>
        <taxon>Papilionoideae</taxon>
        <taxon>50 kb inversion clade</taxon>
        <taxon>dalbergioids sensu lato</taxon>
        <taxon>Dalbergieae</taxon>
        <taxon>Pterocarpus clade</taxon>
        <taxon>Stylosanthes</taxon>
    </lineage>
</organism>
<proteinExistence type="predicted"/>
<dbReference type="Gene3D" id="3.30.160.60">
    <property type="entry name" value="Classic Zinc Finger"/>
    <property type="match status" value="2"/>
</dbReference>
<dbReference type="SUPFAM" id="SSF57667">
    <property type="entry name" value="beta-beta-alpha zinc fingers"/>
    <property type="match status" value="2"/>
</dbReference>
<dbReference type="SMART" id="SM00451">
    <property type="entry name" value="ZnF_U1"/>
    <property type="match status" value="2"/>
</dbReference>
<dbReference type="EMBL" id="JASCZI010091130">
    <property type="protein sequence ID" value="MED6149115.1"/>
    <property type="molecule type" value="Genomic_DNA"/>
</dbReference>
<gene>
    <name evidence="2" type="ORF">PIB30_059343</name>
</gene>
<dbReference type="InterPro" id="IPR003604">
    <property type="entry name" value="Matrin/U1-like-C_Znf_C2H2"/>
</dbReference>
<reference evidence="2 3" key="1">
    <citation type="journal article" date="2023" name="Plants (Basel)">
        <title>Bridging the Gap: Combining Genomics and Transcriptomics Approaches to Understand Stylosanthes scabra, an Orphan Legume from the Brazilian Caatinga.</title>
        <authorList>
            <person name="Ferreira-Neto J.R.C."/>
            <person name="da Silva M.D."/>
            <person name="Binneck E."/>
            <person name="de Melo N.F."/>
            <person name="da Silva R.H."/>
            <person name="de Melo A.L.T.M."/>
            <person name="Pandolfi V."/>
            <person name="Bustamante F.O."/>
            <person name="Brasileiro-Vidal A.C."/>
            <person name="Benko-Iseppon A.M."/>
        </authorList>
    </citation>
    <scope>NUCLEOTIDE SEQUENCE [LARGE SCALE GENOMIC DNA]</scope>
    <source>
        <tissue evidence="2">Leaves</tissue>
    </source>
</reference>
<sequence>MHYYSAYNNQQEPFYNPYRDQFTYNRDPYQTYFPVRPPPWNLPEPGPFLRRPIYRPVEPPEYSGRPYGMHGRGPFNNVWRFEPDDGRHFAYNSSRHFISDEAGLPAAARATSMVRSSSSVLASARLAQQAQKPYRTAAAGASSGVQSSSSVLASARSAKQAQKPYITAAAGASSVVRSSSSVLRQAPLAERAQKPAVPSQQPHKAWCEICKIWCDSLEILEDHKQGRRHRKVVKRHKKLQVQKAISGLRNKQTYATKWILTDQTLKVQEPEKNECPAGNTGSDFAAVNHKDETVVQNGWRETSALPAEEPEVKKTSRNTIPVQHHVGKRKKKRKGSKLVKIAATALRRPVQNQITELFIPFHCELCNVRIESESAFQSHVNGSGHLSRLVGAPGRQALSGMFGLQVLYPPDINSLSKAINVQVQHGDNNPQLLLAKHLMDAVSQSQVAATAPPI</sequence>
<protein>
    <recommendedName>
        <fullName evidence="1">U1-type domain-containing protein</fullName>
    </recommendedName>
</protein>
<dbReference type="Pfam" id="PF12874">
    <property type="entry name" value="zf-met"/>
    <property type="match status" value="2"/>
</dbReference>
<name>A0ABU6TJZ5_9FABA</name>
<comment type="caution">
    <text evidence="2">The sequence shown here is derived from an EMBL/GenBank/DDBJ whole genome shotgun (WGS) entry which is preliminary data.</text>
</comment>
<evidence type="ECO:0000259" key="1">
    <source>
        <dbReference type="SMART" id="SM00451"/>
    </source>
</evidence>
<evidence type="ECO:0000313" key="2">
    <source>
        <dbReference type="EMBL" id="MED6149115.1"/>
    </source>
</evidence>
<dbReference type="Proteomes" id="UP001341840">
    <property type="component" value="Unassembled WGS sequence"/>
</dbReference>
<accession>A0ABU6TJZ5</accession>
<evidence type="ECO:0000313" key="3">
    <source>
        <dbReference type="Proteomes" id="UP001341840"/>
    </source>
</evidence>
<feature type="domain" description="U1-type" evidence="1">
    <location>
        <begin position="358"/>
        <end position="392"/>
    </location>
</feature>
<dbReference type="InterPro" id="IPR036236">
    <property type="entry name" value="Znf_C2H2_sf"/>
</dbReference>
<keyword evidence="3" id="KW-1185">Reference proteome</keyword>
<feature type="domain" description="U1-type" evidence="1">
    <location>
        <begin position="202"/>
        <end position="236"/>
    </location>
</feature>
<dbReference type="InterPro" id="IPR013087">
    <property type="entry name" value="Znf_C2H2_type"/>
</dbReference>
<dbReference type="PANTHER" id="PTHR47487">
    <property type="entry name" value="OS06G0651300 PROTEIN-RELATED"/>
    <property type="match status" value="1"/>
</dbReference>